<dbReference type="EMBL" id="JACIIX010000009">
    <property type="protein sequence ID" value="MBB6211139.1"/>
    <property type="molecule type" value="Genomic_DNA"/>
</dbReference>
<dbReference type="AlphaFoldDB" id="A0A7W9ZJ02"/>
<dbReference type="InterPro" id="IPR021323">
    <property type="entry name" value="DUF2927"/>
</dbReference>
<name>A0A7W9ZJ02_NOVIT</name>
<comment type="caution">
    <text evidence="1">The sequence shown here is derived from an EMBL/GenBank/DDBJ whole genome shotgun (WGS) entry which is preliminary data.</text>
</comment>
<dbReference type="RefSeq" id="WP_184263954.1">
    <property type="nucleotide sequence ID" value="NZ_JACIIX010000009.1"/>
</dbReference>
<protein>
    <recommendedName>
        <fullName evidence="3">DUF2927 domain-containing protein</fullName>
    </recommendedName>
</protein>
<sequence>MKMFRNMLLLTVGTLVLMLGIGFYTADPGAIEKPPAETVIRLFDRIAFSAQEGKGAPLLRRWTQPVKAVLIGAPARQEDGQIRWADGVTAMLNLWDSLRGLEVSVAGQADLAALKAGTAPAGNLVIAVVPEAEVAGLNLPPAAAAAVLDTRGGCATVGADATVLAQVMVVIRDDLGPTMRNACLGEQLAKAFGLTIESKLAADVFRVRPSGLSFHGQGRMAVELAYDPAMTPGMPREEALKAARTALANRGVE</sequence>
<accession>A0A7W9ZJ02</accession>
<proteinExistence type="predicted"/>
<keyword evidence="2" id="KW-1185">Reference proteome</keyword>
<evidence type="ECO:0008006" key="3">
    <source>
        <dbReference type="Google" id="ProtNLM"/>
    </source>
</evidence>
<evidence type="ECO:0000313" key="1">
    <source>
        <dbReference type="EMBL" id="MBB6211139.1"/>
    </source>
</evidence>
<evidence type="ECO:0000313" key="2">
    <source>
        <dbReference type="Proteomes" id="UP000544872"/>
    </source>
</evidence>
<gene>
    <name evidence="1" type="ORF">FHS48_002574</name>
</gene>
<dbReference type="Proteomes" id="UP000544872">
    <property type="component" value="Unassembled WGS sequence"/>
</dbReference>
<dbReference type="Pfam" id="PF11150">
    <property type="entry name" value="DUF2927"/>
    <property type="match status" value="1"/>
</dbReference>
<organism evidence="1 2">
    <name type="scientific">Novispirillum itersonii</name>
    <name type="common">Aquaspirillum itersonii</name>
    <dbReference type="NCBI Taxonomy" id="189"/>
    <lineage>
        <taxon>Bacteria</taxon>
        <taxon>Pseudomonadati</taxon>
        <taxon>Pseudomonadota</taxon>
        <taxon>Alphaproteobacteria</taxon>
        <taxon>Rhodospirillales</taxon>
        <taxon>Novispirillaceae</taxon>
        <taxon>Novispirillum</taxon>
    </lineage>
</organism>
<reference evidence="1 2" key="1">
    <citation type="submission" date="2020-08" db="EMBL/GenBank/DDBJ databases">
        <title>Genomic Encyclopedia of Type Strains, Phase IV (KMG-IV): sequencing the most valuable type-strain genomes for metagenomic binning, comparative biology and taxonomic classification.</title>
        <authorList>
            <person name="Goeker M."/>
        </authorList>
    </citation>
    <scope>NUCLEOTIDE SEQUENCE [LARGE SCALE GENOMIC DNA]</scope>
    <source>
        <strain evidence="1 2">DSM 11590</strain>
    </source>
</reference>